<proteinExistence type="predicted"/>
<feature type="compositionally biased region" description="Basic and acidic residues" evidence="1">
    <location>
        <begin position="1667"/>
        <end position="1696"/>
    </location>
</feature>
<feature type="region of interest" description="Disordered" evidence="1">
    <location>
        <begin position="276"/>
        <end position="301"/>
    </location>
</feature>
<feature type="region of interest" description="Disordered" evidence="1">
    <location>
        <begin position="1260"/>
        <end position="1281"/>
    </location>
</feature>
<feature type="region of interest" description="Disordered" evidence="1">
    <location>
        <begin position="662"/>
        <end position="729"/>
    </location>
</feature>
<dbReference type="EMBL" id="JAPWTJ010000143">
    <property type="protein sequence ID" value="KAJ8982119.1"/>
    <property type="molecule type" value="Genomic_DNA"/>
</dbReference>
<gene>
    <name evidence="2" type="ORF">NQ317_002845</name>
</gene>
<feature type="region of interest" description="Disordered" evidence="1">
    <location>
        <begin position="1129"/>
        <end position="1176"/>
    </location>
</feature>
<dbReference type="SUPFAM" id="SSF49879">
    <property type="entry name" value="SMAD/FHA domain"/>
    <property type="match status" value="1"/>
</dbReference>
<keyword evidence="3" id="KW-1185">Reference proteome</keyword>
<feature type="compositionally biased region" description="Basic and acidic residues" evidence="1">
    <location>
        <begin position="1767"/>
        <end position="1778"/>
    </location>
</feature>
<dbReference type="Proteomes" id="UP001162164">
    <property type="component" value="Unassembled WGS sequence"/>
</dbReference>
<sequence>MNSNDEMYGTLLFFRRDGRAGTNYPLCGGKTTIGSSTEADIRLKLNDDRLELIHCVIDVNQNGIATLVNQSVAAPVKVNTINVRKYKVLNHEDRIELIGKQFQYLNEVISVEDVEKQKKTLSQVLLTPSRQRKSIAPLIRNSKNTPTLKTKTPTQRRTTVRKSIAGSGAEFVTSLTPISKSNRSGIKEKFKTTSKVVVSKALGSSKSSRRRRLSLGNNPKESGNTPKVSARNIVLSKGVVSSTTTEENRDLIKPSVSMKYLDTLCENAGFLDETNNSIKTLDDSPPQRRASLKTPSKSSARIHVSEATPKIATPVNKRMESFKTPLSLKKSSPLFKSSPKALSVKRTLNTSEDVNTPIRVLKKSTVNKNSLVSSPKIIGRNTPKLSARKRNRKSEGHNESKEIIETVEELVQPKSAKKKFKAARNTRKKLASSDSETGSQFEEVALNLSSSSSVSPLTKNGGISSDDASPRRSVLKKALGKSQMRAVSSSDRRQSSTIGAIESPGLRKSSRRSSLHEASMADCQQELQKNGHPKEAFARKSVLRNSSVIEKDQEMSRFAKKSRQSLKRSDETDESDDSLHVNLSVHRSQSTSKQSLRQSNALERASLTKSRTSKRKSKANDKYFGEDYVTGSSVNKSLKSTNGKNFNEEQNSQLLSSEDSLHLNLSSDDDSPLHAETSLNESIKSQRPSTVSSIGRLSRTSSVKRVDEDTNSYENPQSEEERDSDGDEFIKRRSSARKSFEYQKSSINRSNRMIDGEAETSFDNISRRSSYRINTASGSSKTYDNDSVQPVSEDESVYSLETSDDSKSVRSMVRKTALSSTRSEYDTSEAETSTNKSTSRRGSLIKSTPLNKSQRTSLDASAQNISVITLNDSNDSTPENHTSIIFLDTPFDKSQQNISKHRLSKTLNSTIQDALELATPKSVLKNRRSKSAVYKPITEDITLVSPLEESRTESGFKTPLNTPGLFENIKKSVLKSRSRVQRSNSSLMEELNKAECGRKRRRSWSVGSVRSAKRKKMEGMSESSVVSDSEYQSSIDSFSTDEVLSDIADQNVVHTTPRHFSDLTDKPLINEPKTRSLSEPKRVKSTAARRSLHAMRLESKITPVNSKNSEDVISATFISSQEDDSVFGESFDSNVSSRKSSRRSSLPNQSPDSTPDGIGNGDVQSTKNDLGVKKTPKIVKSPKNDLMNIVGFKKIFNTPKEQSSPVNNLTKIPNLRTFFSPKQNKSPKNDLSDVAGLKKLLATPKQMKSPENDLRKIPNLRRFMSPKHQNSPKNDLSDVAEPQNDLSDVEGVTNIFNVSGVQRLSNESDIENNEDLFEKLFAKKTLKTYRGRSLSPTTRKSIIFSGDTRKTLGDVSLASPRVKKMGVHLKKDLDEQGLVGTIEAARRTPRGKRKIEDDKPIQEETKTGPRGRRRIEELVNAERTESPKRSPRGRKRLVDTPEQNDVVLCETTEETKFPRGRRNRPKDLGCDGKTDSPKRTPRGGKKLVEKEEKPEKTTDEEVQEEKVATKPGRGRRRVEQLVEEAKQESPKKSPRGRKKAQLVEEKLVETITELTGTVDEEIEFKVKKPTRGRGKANKNTKQIADAHEEDSSSNTAVFKVPSVKATRSKRAPKKENNEDQVAEVHSTTGDINSPAPRANKKDDSDDGASTDSKIVIVPKRRGRPRKIRSEEAVDSSEKSEVRRGQLENVPKEETLPKARGRKRVASKNDNLIEVPIDCRVVLEELPLKRTGRKKIIEEEALSESPVVPQKSIKRGRKQVISDADSENIEKELSDELVKIGKTRGRPKAQLQRPQETGDDVEEAESAKPTRGRRRGANQQLDEEETKVDVAKKPTRGRKVDSEKLVENTRNKGGKEDQPLKETADEVEFENVEPVKSSRNRREKKNQPIEEAVEVKVPAKTGKRPRGKALEEAVVVDVDSPRTVRLRRGNFKKYGIEFVVDSEEMSDTGLKKKVHFNDNADDGEKKRNRRNVEEVEEATRRSKRTRK</sequence>
<feature type="compositionally biased region" description="Basic and acidic residues" evidence="1">
    <location>
        <begin position="1517"/>
        <end position="1531"/>
    </location>
</feature>
<feature type="compositionally biased region" description="Basic and acidic residues" evidence="1">
    <location>
        <begin position="1414"/>
        <end position="1428"/>
    </location>
</feature>
<organism evidence="2 3">
    <name type="scientific">Molorchus minor</name>
    <dbReference type="NCBI Taxonomy" id="1323400"/>
    <lineage>
        <taxon>Eukaryota</taxon>
        <taxon>Metazoa</taxon>
        <taxon>Ecdysozoa</taxon>
        <taxon>Arthropoda</taxon>
        <taxon>Hexapoda</taxon>
        <taxon>Insecta</taxon>
        <taxon>Pterygota</taxon>
        <taxon>Neoptera</taxon>
        <taxon>Endopterygota</taxon>
        <taxon>Coleoptera</taxon>
        <taxon>Polyphaga</taxon>
        <taxon>Cucujiformia</taxon>
        <taxon>Chrysomeloidea</taxon>
        <taxon>Cerambycidae</taxon>
        <taxon>Lamiinae</taxon>
        <taxon>Monochamini</taxon>
        <taxon>Molorchus</taxon>
    </lineage>
</organism>
<feature type="compositionally biased region" description="Polar residues" evidence="1">
    <location>
        <begin position="585"/>
        <end position="601"/>
    </location>
</feature>
<dbReference type="Gene3D" id="2.60.200.20">
    <property type="match status" value="1"/>
</dbReference>
<feature type="compositionally biased region" description="Polar residues" evidence="1">
    <location>
        <begin position="830"/>
        <end position="859"/>
    </location>
</feature>
<feature type="compositionally biased region" description="Basic and acidic residues" evidence="1">
    <location>
        <begin position="1826"/>
        <end position="1863"/>
    </location>
</feature>
<feature type="region of interest" description="Disordered" evidence="1">
    <location>
        <begin position="1006"/>
        <end position="1025"/>
    </location>
</feature>
<feature type="region of interest" description="Disordered" evidence="1">
    <location>
        <begin position="1733"/>
        <end position="1907"/>
    </location>
</feature>
<feature type="compositionally biased region" description="Acidic residues" evidence="1">
    <location>
        <begin position="717"/>
        <end position="727"/>
    </location>
</feature>
<reference evidence="2" key="1">
    <citation type="journal article" date="2023" name="Insect Mol. Biol.">
        <title>Genome sequencing provides insights into the evolution of gene families encoding plant cell wall-degrading enzymes in longhorned beetles.</title>
        <authorList>
            <person name="Shin N.R."/>
            <person name="Okamura Y."/>
            <person name="Kirsch R."/>
            <person name="Pauchet Y."/>
        </authorList>
    </citation>
    <scope>NUCLEOTIDE SEQUENCE</scope>
    <source>
        <strain evidence="2">MMC_N1</strain>
    </source>
</reference>
<evidence type="ECO:0000313" key="2">
    <source>
        <dbReference type="EMBL" id="KAJ8982119.1"/>
    </source>
</evidence>
<feature type="region of interest" description="Disordered" evidence="1">
    <location>
        <begin position="372"/>
        <end position="401"/>
    </location>
</feature>
<feature type="compositionally biased region" description="Polar residues" evidence="1">
    <location>
        <begin position="773"/>
        <end position="790"/>
    </location>
</feature>
<feature type="region of interest" description="Disordered" evidence="1">
    <location>
        <begin position="553"/>
        <end position="619"/>
    </location>
</feature>
<feature type="compositionally biased region" description="Basic and acidic residues" evidence="1">
    <location>
        <begin position="1954"/>
        <end position="1979"/>
    </location>
</feature>
<feature type="region of interest" description="Disordered" evidence="1">
    <location>
        <begin position="447"/>
        <end position="520"/>
    </location>
</feature>
<evidence type="ECO:0008006" key="4">
    <source>
        <dbReference type="Google" id="ProtNLM"/>
    </source>
</evidence>
<feature type="compositionally biased region" description="Basic and acidic residues" evidence="1">
    <location>
        <begin position="1394"/>
        <end position="1407"/>
    </location>
</feature>
<feature type="region of interest" description="Disordered" evidence="1">
    <location>
        <begin position="1058"/>
        <end position="1091"/>
    </location>
</feature>
<feature type="compositionally biased region" description="Polar residues" evidence="1">
    <location>
        <begin position="456"/>
        <end position="467"/>
    </location>
</feature>
<evidence type="ECO:0000313" key="3">
    <source>
        <dbReference type="Proteomes" id="UP001162164"/>
    </source>
</evidence>
<name>A0ABQ9JX01_9CUCU</name>
<feature type="compositionally biased region" description="Basic and acidic residues" evidence="1">
    <location>
        <begin position="1486"/>
        <end position="1508"/>
    </location>
</feature>
<dbReference type="InterPro" id="IPR008984">
    <property type="entry name" value="SMAD_FHA_dom_sf"/>
</dbReference>
<feature type="compositionally biased region" description="Polar residues" evidence="1">
    <location>
        <begin position="216"/>
        <end position="227"/>
    </location>
</feature>
<feature type="region of interest" description="Disordered" evidence="1">
    <location>
        <begin position="1566"/>
        <end position="1709"/>
    </location>
</feature>
<feature type="compositionally biased region" description="Basic and acidic residues" evidence="1">
    <location>
        <begin position="1465"/>
        <end position="1478"/>
    </location>
</feature>
<feature type="region of interest" description="Disordered" evidence="1">
    <location>
        <begin position="201"/>
        <end position="229"/>
    </location>
</feature>
<feature type="compositionally biased region" description="Basic residues" evidence="1">
    <location>
        <begin position="1567"/>
        <end position="1578"/>
    </location>
</feature>
<dbReference type="CDD" id="cd22673">
    <property type="entry name" value="FHA_Ki67"/>
    <property type="match status" value="1"/>
</dbReference>
<feature type="region of interest" description="Disordered" evidence="1">
    <location>
        <begin position="1943"/>
        <end position="1986"/>
    </location>
</feature>
<comment type="caution">
    <text evidence="2">The sequence shown here is derived from an EMBL/GenBank/DDBJ whole genome shotgun (WGS) entry which is preliminary data.</text>
</comment>
<feature type="compositionally biased region" description="Basic and acidic residues" evidence="1">
    <location>
        <begin position="1072"/>
        <end position="1082"/>
    </location>
</feature>
<feature type="region of interest" description="Disordered" evidence="1">
    <location>
        <begin position="773"/>
        <end position="859"/>
    </location>
</feature>
<evidence type="ECO:0000256" key="1">
    <source>
        <dbReference type="SAM" id="MobiDB-lite"/>
    </source>
</evidence>
<feature type="region of interest" description="Disordered" evidence="1">
    <location>
        <begin position="1380"/>
        <end position="1544"/>
    </location>
</feature>
<accession>A0ABQ9JX01</accession>
<protein>
    <recommendedName>
        <fullName evidence="4">FHA domain-containing protein</fullName>
    </recommendedName>
</protein>
<feature type="compositionally biased region" description="Polar residues" evidence="1">
    <location>
        <begin position="677"/>
        <end position="703"/>
    </location>
</feature>